<keyword evidence="2" id="KW-1185">Reference proteome</keyword>
<sequence length="193" mass="22290">MIEIDKKQLQILSKACFNCSDSYFQPGHSSLPVIGCCSYSPVISLYEINQMVQQTDRNFFINTIYKNDNCTINDFNIIIHAHVHPLFEEENTDQLSSIELSDLKLSYSTCQFFERNKGCSLKPSYKNATCRSFICSTIEDQLDTEHQKHLSEWSRTIQLETKTFNDIHQAILKEKGLSLTKNVDTVLDYLENL</sequence>
<evidence type="ECO:0008006" key="3">
    <source>
        <dbReference type="Google" id="ProtNLM"/>
    </source>
</evidence>
<dbReference type="EMBL" id="JAOTPO010000001">
    <property type="protein sequence ID" value="MDE5411831.1"/>
    <property type="molecule type" value="Genomic_DNA"/>
</dbReference>
<proteinExistence type="predicted"/>
<gene>
    <name evidence="1" type="ORF">N7Z68_00360</name>
</gene>
<reference evidence="1" key="1">
    <citation type="submission" date="2024-05" db="EMBL/GenBank/DDBJ databases">
        <title>Alkalihalobacillus sp. strain MEB203 novel alkaliphilic bacterium from Lonar Lake, India.</title>
        <authorList>
            <person name="Joshi A."/>
            <person name="Thite S."/>
            <person name="Mengade P."/>
        </authorList>
    </citation>
    <scope>NUCLEOTIDE SEQUENCE</scope>
    <source>
        <strain evidence="1">MEB 203</strain>
    </source>
</reference>
<accession>A0ABT5V8Q6</accession>
<dbReference type="Proteomes" id="UP001148125">
    <property type="component" value="Unassembled WGS sequence"/>
</dbReference>
<dbReference type="RefSeq" id="WP_275116466.1">
    <property type="nucleotide sequence ID" value="NZ_JAOTPO010000001.1"/>
</dbReference>
<organism evidence="1 2">
    <name type="scientific">Alkalihalobacterium chitinilyticum</name>
    <dbReference type="NCBI Taxonomy" id="2980103"/>
    <lineage>
        <taxon>Bacteria</taxon>
        <taxon>Bacillati</taxon>
        <taxon>Bacillota</taxon>
        <taxon>Bacilli</taxon>
        <taxon>Bacillales</taxon>
        <taxon>Bacillaceae</taxon>
        <taxon>Alkalihalobacterium</taxon>
    </lineage>
</organism>
<evidence type="ECO:0000313" key="2">
    <source>
        <dbReference type="Proteomes" id="UP001148125"/>
    </source>
</evidence>
<name>A0ABT5V8Q6_9BACI</name>
<comment type="caution">
    <text evidence="1">The sequence shown here is derived from an EMBL/GenBank/DDBJ whole genome shotgun (WGS) entry which is preliminary data.</text>
</comment>
<protein>
    <recommendedName>
        <fullName evidence="3">YkgJ family cysteine cluster protein</fullName>
    </recommendedName>
</protein>
<evidence type="ECO:0000313" key="1">
    <source>
        <dbReference type="EMBL" id="MDE5411831.1"/>
    </source>
</evidence>